<keyword evidence="4" id="KW-1185">Reference proteome</keyword>
<dbReference type="Pfam" id="PF01479">
    <property type="entry name" value="S4"/>
    <property type="match status" value="1"/>
</dbReference>
<keyword evidence="1" id="KW-0694">RNA-binding</keyword>
<dbReference type="Proteomes" id="UP000606921">
    <property type="component" value="Unassembled WGS sequence"/>
</dbReference>
<dbReference type="SUPFAM" id="SSF55174">
    <property type="entry name" value="Alpha-L RNA-binding motif"/>
    <property type="match status" value="1"/>
</dbReference>
<evidence type="ECO:0000313" key="4">
    <source>
        <dbReference type="Proteomes" id="UP000606921"/>
    </source>
</evidence>
<protein>
    <submittedName>
        <fullName evidence="3">RNA-binding S4 domain-containing protein</fullName>
    </submittedName>
</protein>
<dbReference type="Gene3D" id="3.10.290.10">
    <property type="entry name" value="RNA-binding S4 domain"/>
    <property type="match status" value="1"/>
</dbReference>
<sequence>MEEVELPDGSPQRIDKWLFFTRMVKSRSIAQSLVAAGSVTVNGAVARQSSLTVRPGDKVGIALERRDVLLVVRAGGSRRGPFEEARLLYSDISESLGEQKVLTPFERAQRRPKP</sequence>
<dbReference type="EMBL" id="CABFWF030000014">
    <property type="protein sequence ID" value="CAD7047605.1"/>
    <property type="molecule type" value="Genomic_DNA"/>
</dbReference>
<dbReference type="CDD" id="cd00165">
    <property type="entry name" value="S4"/>
    <property type="match status" value="1"/>
</dbReference>
<name>A0ABN7JTL6_9HYPH</name>
<dbReference type="InterPro" id="IPR002942">
    <property type="entry name" value="S4_RNA-bd"/>
</dbReference>
<gene>
    <name evidence="3" type="ORF">REJC140_01274</name>
</gene>
<evidence type="ECO:0000313" key="3">
    <source>
        <dbReference type="EMBL" id="CAD7047605.1"/>
    </source>
</evidence>
<comment type="caution">
    <text evidence="3">The sequence shown here is derived from an EMBL/GenBank/DDBJ whole genome shotgun (WGS) entry which is preliminary data.</text>
</comment>
<evidence type="ECO:0000259" key="2">
    <source>
        <dbReference type="SMART" id="SM00363"/>
    </source>
</evidence>
<feature type="domain" description="RNA-binding S4" evidence="2">
    <location>
        <begin position="12"/>
        <end position="74"/>
    </location>
</feature>
<accession>A0ABN7JTL6</accession>
<dbReference type="RefSeq" id="WP_142522577.1">
    <property type="nucleotide sequence ID" value="NZ_CABFWF030000014.1"/>
</dbReference>
<dbReference type="SMART" id="SM00363">
    <property type="entry name" value="S4"/>
    <property type="match status" value="1"/>
</dbReference>
<reference evidence="3 4" key="1">
    <citation type="submission" date="2020-11" db="EMBL/GenBank/DDBJ databases">
        <authorList>
            <person name="Lassalle F."/>
        </authorList>
    </citation>
    <scope>NUCLEOTIDE SEQUENCE [LARGE SCALE GENOMIC DNA]</scope>
    <source>
        <strain evidence="3 4">JC140</strain>
    </source>
</reference>
<dbReference type="InterPro" id="IPR036986">
    <property type="entry name" value="S4_RNA-bd_sf"/>
</dbReference>
<organism evidence="3 4">
    <name type="scientific">Pseudorhizobium endolithicum</name>
    <dbReference type="NCBI Taxonomy" id="1191678"/>
    <lineage>
        <taxon>Bacteria</taxon>
        <taxon>Pseudomonadati</taxon>
        <taxon>Pseudomonadota</taxon>
        <taxon>Alphaproteobacteria</taxon>
        <taxon>Hyphomicrobiales</taxon>
        <taxon>Rhizobiaceae</taxon>
        <taxon>Rhizobium/Agrobacterium group</taxon>
        <taxon>Pseudorhizobium</taxon>
    </lineage>
</organism>
<proteinExistence type="predicted"/>
<evidence type="ECO:0000256" key="1">
    <source>
        <dbReference type="PROSITE-ProRule" id="PRU00182"/>
    </source>
</evidence>
<dbReference type="PROSITE" id="PS50889">
    <property type="entry name" value="S4"/>
    <property type="match status" value="1"/>
</dbReference>